<protein>
    <submittedName>
        <fullName evidence="5">Uncharacterized protein</fullName>
    </submittedName>
</protein>
<dbReference type="InterPro" id="IPR045109">
    <property type="entry name" value="LSDs-like"/>
</dbReference>
<dbReference type="PANTHER" id="PTHR12549">
    <property type="entry name" value="JMJC DOMAIN-CONTAINING HISTONE DEMETHYLATION PROTEIN"/>
    <property type="match status" value="1"/>
</dbReference>
<dbReference type="Proteomes" id="UP001157418">
    <property type="component" value="Unassembled WGS sequence"/>
</dbReference>
<dbReference type="Gene3D" id="2.60.120.650">
    <property type="entry name" value="Cupin"/>
    <property type="match status" value="1"/>
</dbReference>
<comment type="similarity">
    <text evidence="2">Belongs to the JARID1 histone demethylase family.</text>
</comment>
<comment type="caution">
    <text evidence="5">The sequence shown here is derived from an EMBL/GenBank/DDBJ whole genome shotgun (WGS) entry which is preliminary data.</text>
</comment>
<sequence length="133" mass="15582">MGFFFYVIRLFVTRSIWIIFDVYQTTTPIAPPIHLWLYFCVPFLMAAAHQLNSRNSEALYEPSLKGVHEMSDSTNDVPRPLHEGMIYLNSHHKKKLKEEFGVEAWSFDQHLGVAVFILARCPFQMRNLHQRLS</sequence>
<evidence type="ECO:0000256" key="1">
    <source>
        <dbReference type="ARBA" id="ARBA00004123"/>
    </source>
</evidence>
<dbReference type="EMBL" id="CAKMRJ010005523">
    <property type="protein sequence ID" value="CAH1447479.1"/>
    <property type="molecule type" value="Genomic_DNA"/>
</dbReference>
<evidence type="ECO:0000313" key="6">
    <source>
        <dbReference type="Proteomes" id="UP001157418"/>
    </source>
</evidence>
<evidence type="ECO:0000256" key="2">
    <source>
        <dbReference type="ARBA" id="ARBA00006801"/>
    </source>
</evidence>
<keyword evidence="4" id="KW-0539">Nucleus</keyword>
<dbReference type="GO" id="GO:0031490">
    <property type="term" value="F:chromatin DNA binding"/>
    <property type="evidence" value="ECO:0007669"/>
    <property type="project" value="TreeGrafter"/>
</dbReference>
<evidence type="ECO:0000256" key="3">
    <source>
        <dbReference type="ARBA" id="ARBA00022723"/>
    </source>
</evidence>
<organism evidence="5 6">
    <name type="scientific">Lactuca virosa</name>
    <dbReference type="NCBI Taxonomy" id="75947"/>
    <lineage>
        <taxon>Eukaryota</taxon>
        <taxon>Viridiplantae</taxon>
        <taxon>Streptophyta</taxon>
        <taxon>Embryophyta</taxon>
        <taxon>Tracheophyta</taxon>
        <taxon>Spermatophyta</taxon>
        <taxon>Magnoliopsida</taxon>
        <taxon>eudicotyledons</taxon>
        <taxon>Gunneridae</taxon>
        <taxon>Pentapetalae</taxon>
        <taxon>asterids</taxon>
        <taxon>campanulids</taxon>
        <taxon>Asterales</taxon>
        <taxon>Asteraceae</taxon>
        <taxon>Cichorioideae</taxon>
        <taxon>Cichorieae</taxon>
        <taxon>Lactucinae</taxon>
        <taxon>Lactuca</taxon>
    </lineage>
</organism>
<reference evidence="5 6" key="1">
    <citation type="submission" date="2022-01" db="EMBL/GenBank/DDBJ databases">
        <authorList>
            <person name="Xiong W."/>
            <person name="Schranz E."/>
        </authorList>
    </citation>
    <scope>NUCLEOTIDE SEQUENCE [LARGE SCALE GENOMIC DNA]</scope>
</reference>
<name>A0AAU9PBI5_9ASTR</name>
<dbReference type="GO" id="GO:0032454">
    <property type="term" value="F:histone H3K9 demethylase activity"/>
    <property type="evidence" value="ECO:0007669"/>
    <property type="project" value="InterPro"/>
</dbReference>
<accession>A0AAU9PBI5</accession>
<dbReference type="PANTHER" id="PTHR12549:SF17">
    <property type="entry name" value="E3 UBIQUITIN-PROTEIN LIGASE JMJ24"/>
    <property type="match status" value="1"/>
</dbReference>
<comment type="subcellular location">
    <subcellularLocation>
        <location evidence="1">Nucleus</location>
    </subcellularLocation>
</comment>
<dbReference type="GO" id="GO:0046872">
    <property type="term" value="F:metal ion binding"/>
    <property type="evidence" value="ECO:0007669"/>
    <property type="project" value="UniProtKB-KW"/>
</dbReference>
<dbReference type="GO" id="GO:0000118">
    <property type="term" value="C:histone deacetylase complex"/>
    <property type="evidence" value="ECO:0007669"/>
    <property type="project" value="TreeGrafter"/>
</dbReference>
<dbReference type="GO" id="GO:0006357">
    <property type="term" value="P:regulation of transcription by RNA polymerase II"/>
    <property type="evidence" value="ECO:0007669"/>
    <property type="project" value="TreeGrafter"/>
</dbReference>
<dbReference type="GO" id="GO:0003712">
    <property type="term" value="F:transcription coregulator activity"/>
    <property type="evidence" value="ECO:0007669"/>
    <property type="project" value="TreeGrafter"/>
</dbReference>
<evidence type="ECO:0000256" key="4">
    <source>
        <dbReference type="ARBA" id="ARBA00023242"/>
    </source>
</evidence>
<evidence type="ECO:0000313" key="5">
    <source>
        <dbReference type="EMBL" id="CAH1447479.1"/>
    </source>
</evidence>
<keyword evidence="3" id="KW-0479">Metal-binding</keyword>
<dbReference type="AlphaFoldDB" id="A0AAU9PBI5"/>
<dbReference type="GO" id="GO:0000785">
    <property type="term" value="C:chromatin"/>
    <property type="evidence" value="ECO:0007669"/>
    <property type="project" value="TreeGrafter"/>
</dbReference>
<keyword evidence="6" id="KW-1185">Reference proteome</keyword>
<proteinExistence type="inferred from homology"/>
<gene>
    <name evidence="5" type="ORF">LVIROSA_LOCUS33088</name>
</gene>